<feature type="region of interest" description="Disordered" evidence="1">
    <location>
        <begin position="596"/>
        <end position="625"/>
    </location>
</feature>
<evidence type="ECO:0000313" key="3">
    <source>
        <dbReference type="Proteomes" id="UP001196980"/>
    </source>
</evidence>
<reference evidence="2 3" key="1">
    <citation type="journal article" date="2020" name="J Geophys Res Biogeosci">
        <title>Magnetotaxis as an Adaptation to Enable Bacterial Shuttling of Microbial Sulfur and Sulfur Cycling Across Aquatic Oxic#Anoxic Interfaces.</title>
        <authorList>
            <person name="Li J."/>
            <person name="Liu P."/>
            <person name="Wang J."/>
            <person name="Roberts A.P."/>
            <person name="Pan Y."/>
        </authorList>
    </citation>
    <scope>NUCLEOTIDE SEQUENCE [LARGE SCALE GENOMIC DNA]</scope>
    <source>
        <strain evidence="2 3">MYR-1_YQ</strain>
    </source>
</reference>
<sequence length="625" mass="72330">METNEESVVLNRRKHLRYYINKVAVGAPGSIVEISSRGARLKKNKAEMFEKPEMVIPIAGRQLKVRVVWQDDKQAGLAFLTPFDDWQYIQKNVKRLKDASFRAQNKLSDEAVTEFIRKESLSTIITLMAELESKNTNLAILKDLIYKIPELTKMIAEKANIFRKDDDFVLQDVDFAIKRLGIDMVKKVSSDYVKIEHDRSEMSDEDSSFDMLKTLKAVMLPKLSPFFGYKDQNGIANNIMNMETKGIEVLMAKGRKNMNAYYKDPSQIYSEMTRFLETMAYDKDLIQINHLYVHNFMKSLIELFDGYMLAYLCRNPHYGIDKKIKLNVNKINLSFGYIAYLIFMTAEAIIESKKTSINVLLNRLLKTGMDSDRLLTFMDNIVKEANSILKDIGRKGSIKTMSTTRTSVRTRDLFAKDPQSTTFVNNITRFTQTRRLIIRYEDEPYTHYILSKLIDSEDFSMYSSMFCVIPCENLVQDDMSLESFSYFGLVILKNFDRLSKNLLRSLLKLWGTFDGSIIMTFSTYGIFDYQMRDLFNFLNPYIVDFPSPFSDEKIYRKMVEQILSYTNPYSGNTDFTGAKYLQDILSMNQIRGTELLPKVQTAEPKPAAKKPPDEKTPPIVNRKPI</sequence>
<organism evidence="2 3">
    <name type="scientific">Candidatus Magnetobacterium casense</name>
    <dbReference type="NCBI Taxonomy" id="1455061"/>
    <lineage>
        <taxon>Bacteria</taxon>
        <taxon>Pseudomonadati</taxon>
        <taxon>Nitrospirota</taxon>
        <taxon>Thermodesulfovibrionia</taxon>
        <taxon>Thermodesulfovibrionales</taxon>
        <taxon>Candidatus Magnetobacteriaceae</taxon>
        <taxon>Candidatus Magnetobacterium</taxon>
    </lineage>
</organism>
<dbReference type="Proteomes" id="UP001196980">
    <property type="component" value="Unassembled WGS sequence"/>
</dbReference>
<proteinExistence type="predicted"/>
<dbReference type="EMBL" id="JABXWD010000268">
    <property type="protein sequence ID" value="MBV6342503.1"/>
    <property type="molecule type" value="Genomic_DNA"/>
</dbReference>
<evidence type="ECO:0008006" key="4">
    <source>
        <dbReference type="Google" id="ProtNLM"/>
    </source>
</evidence>
<keyword evidence="3" id="KW-1185">Reference proteome</keyword>
<comment type="caution">
    <text evidence="2">The sequence shown here is derived from an EMBL/GenBank/DDBJ whole genome shotgun (WGS) entry which is preliminary data.</text>
</comment>
<evidence type="ECO:0000313" key="2">
    <source>
        <dbReference type="EMBL" id="MBV6342503.1"/>
    </source>
</evidence>
<protein>
    <recommendedName>
        <fullName evidence="4">PilZ domain-containing protein</fullName>
    </recommendedName>
</protein>
<accession>A0ABS6S283</accession>
<gene>
    <name evidence="2" type="ORF">HWQ67_13000</name>
</gene>
<name>A0ABS6S283_9BACT</name>
<dbReference type="RefSeq" id="WP_218253121.1">
    <property type="nucleotide sequence ID" value="NZ_JABXWD010000268.1"/>
</dbReference>
<evidence type="ECO:0000256" key="1">
    <source>
        <dbReference type="SAM" id="MobiDB-lite"/>
    </source>
</evidence>